<name>A0A2S7SVL0_9BACT</name>
<proteinExistence type="predicted"/>
<dbReference type="CDD" id="cd02440">
    <property type="entry name" value="AdoMet_MTases"/>
    <property type="match status" value="1"/>
</dbReference>
<accession>A0A2S7SVL0</accession>
<dbReference type="AlphaFoldDB" id="A0A2S7SVL0"/>
<protein>
    <submittedName>
        <fullName evidence="2">Class I SAM-dependent methyltransferase</fullName>
    </submittedName>
</protein>
<evidence type="ECO:0000313" key="3">
    <source>
        <dbReference type="Proteomes" id="UP000239872"/>
    </source>
</evidence>
<dbReference type="RefSeq" id="WP_105039475.1">
    <property type="nucleotide sequence ID" value="NZ_PPSL01000003.1"/>
</dbReference>
<dbReference type="Proteomes" id="UP000239872">
    <property type="component" value="Unassembled WGS sequence"/>
</dbReference>
<feature type="domain" description="Methyltransferase type 11" evidence="1">
    <location>
        <begin position="41"/>
        <end position="134"/>
    </location>
</feature>
<reference evidence="2 3" key="1">
    <citation type="submission" date="2018-01" db="EMBL/GenBank/DDBJ databases">
        <title>A novel member of the phylum Bacteroidetes isolated from glacier ice.</title>
        <authorList>
            <person name="Liu Q."/>
            <person name="Xin Y.-H."/>
        </authorList>
    </citation>
    <scope>NUCLEOTIDE SEQUENCE [LARGE SCALE GENOMIC DNA]</scope>
    <source>
        <strain evidence="2 3">RB1R16</strain>
    </source>
</reference>
<dbReference type="OrthoDB" id="3896938at2"/>
<keyword evidence="2" id="KW-0808">Transferase</keyword>
<dbReference type="GO" id="GO:0008757">
    <property type="term" value="F:S-adenosylmethionine-dependent methyltransferase activity"/>
    <property type="evidence" value="ECO:0007669"/>
    <property type="project" value="InterPro"/>
</dbReference>
<dbReference type="SUPFAM" id="SSF53335">
    <property type="entry name" value="S-adenosyl-L-methionine-dependent methyltransferases"/>
    <property type="match status" value="1"/>
</dbReference>
<dbReference type="InterPro" id="IPR013216">
    <property type="entry name" value="Methyltransf_11"/>
</dbReference>
<keyword evidence="3" id="KW-1185">Reference proteome</keyword>
<dbReference type="GO" id="GO:0032259">
    <property type="term" value="P:methylation"/>
    <property type="evidence" value="ECO:0007669"/>
    <property type="project" value="UniProtKB-KW"/>
</dbReference>
<organism evidence="2 3">
    <name type="scientific">Flavipsychrobacter stenotrophus</name>
    <dbReference type="NCBI Taxonomy" id="2077091"/>
    <lineage>
        <taxon>Bacteria</taxon>
        <taxon>Pseudomonadati</taxon>
        <taxon>Bacteroidota</taxon>
        <taxon>Chitinophagia</taxon>
        <taxon>Chitinophagales</taxon>
        <taxon>Chitinophagaceae</taxon>
        <taxon>Flavipsychrobacter</taxon>
    </lineage>
</organism>
<keyword evidence="2" id="KW-0489">Methyltransferase</keyword>
<dbReference type="Pfam" id="PF08241">
    <property type="entry name" value="Methyltransf_11"/>
    <property type="match status" value="1"/>
</dbReference>
<comment type="caution">
    <text evidence="2">The sequence shown here is derived from an EMBL/GenBank/DDBJ whole genome shotgun (WGS) entry which is preliminary data.</text>
</comment>
<evidence type="ECO:0000259" key="1">
    <source>
        <dbReference type="Pfam" id="PF08241"/>
    </source>
</evidence>
<dbReference type="PANTHER" id="PTHR43861">
    <property type="entry name" value="TRANS-ACONITATE 2-METHYLTRANSFERASE-RELATED"/>
    <property type="match status" value="1"/>
</dbReference>
<dbReference type="InterPro" id="IPR029063">
    <property type="entry name" value="SAM-dependent_MTases_sf"/>
</dbReference>
<sequence length="289" mass="32112">MTNIESWTGERLETFVYNENTNEHLHRYALAMQLVRGKRVLDIACGEGYGSALMAGIAASVTGVDIDAATIARAKEKYTGNSITFLTGSVDAIPCADASIDVIISFETIEHHNRHKEMMQEIKRVLAPGGILLISSPDKLNYSEKPGFTNPFHVKELYRAEFETLINTYFTHTLFMGQRSFYGSMIAPITSNQPAAALSVYKGSYEAVSRLEMEPVYIIGLASDDTLPEFNASVLDGAEVLKMQYEAFRIEVTKDAVAVITKEIRSSLSFRLGYFILSPLRLIKHLLHG</sequence>
<gene>
    <name evidence="2" type="ORF">CJD36_012315</name>
</gene>
<evidence type="ECO:0000313" key="2">
    <source>
        <dbReference type="EMBL" id="PQJ10748.1"/>
    </source>
</evidence>
<dbReference type="EMBL" id="PPSL01000003">
    <property type="protein sequence ID" value="PQJ10748.1"/>
    <property type="molecule type" value="Genomic_DNA"/>
</dbReference>
<dbReference type="Gene3D" id="3.40.50.150">
    <property type="entry name" value="Vaccinia Virus protein VP39"/>
    <property type="match status" value="1"/>
</dbReference>